<evidence type="ECO:0000256" key="1">
    <source>
        <dbReference type="ARBA" id="ARBA00001971"/>
    </source>
</evidence>
<dbReference type="PRINTS" id="PR00385">
    <property type="entry name" value="P450"/>
</dbReference>
<feature type="binding site" description="axial binding residue" evidence="10">
    <location>
        <position position="429"/>
    </location>
    <ligand>
        <name>heme</name>
        <dbReference type="ChEBI" id="CHEBI:30413"/>
    </ligand>
    <ligandPart>
        <name>Fe</name>
        <dbReference type="ChEBI" id="CHEBI:18248"/>
    </ligandPart>
</feature>
<dbReference type="Gene3D" id="1.10.630.10">
    <property type="entry name" value="Cytochrome P450"/>
    <property type="match status" value="1"/>
</dbReference>
<evidence type="ECO:0000313" key="14">
    <source>
        <dbReference type="Proteomes" id="UP001604336"/>
    </source>
</evidence>
<dbReference type="GO" id="GO:0016712">
    <property type="term" value="F:oxidoreductase activity, acting on paired donors, with incorporation or reduction of molecular oxygen, reduced flavin or flavoprotein as one donor, and incorporation of one atom of oxygen"/>
    <property type="evidence" value="ECO:0007669"/>
    <property type="project" value="UniProtKB-ARBA"/>
</dbReference>
<dbReference type="PANTHER" id="PTHR24286:SF209">
    <property type="entry name" value="BETA-AMYRIN 28-OXIDASE-LIKE"/>
    <property type="match status" value="1"/>
</dbReference>
<sequence length="482" mass="55428">MTEDFSYLIFITFFFLLLLFKITIHFIKSKEKKVLNLPPGSYGWPIIGETLEFFRRSLEGRPEKFIKDRMEKYNSHVLKTSLLGENVAILCGPAGNKFLFSNSNKLVTTWWPKSVKTLLGPCITTIGGNEGMQMRKMVLYFFSPDAFIKLYSKTMNLVTHQHIKTHWQGKEVVNVHQTIRLFTFEVVCRVLTSIEDEKRIEKLGTLFNIFVRGVISVPINLPGTRFYKAKRAIIALKKDLLSLVGERRLALEHKTASPSQDLLSHLISCPDENGKFMSESIIVNNIVLLLFAGYDTSSVAITMVIKYLGEFPEIYEKVLREQMEIASSKEKGEFLHWEDIQKMRYSWNVVSETIRLLPPVTGAYREALVDLKFEGYDIPKGWKLFWNAPLTHTDPSFFPDDTKFDPSRFEGAGPIPHSYVPFGGGPRMCLGKEFARVEILVYLHNIVTRFRWNLLIPDEKIVYDITPTPKKGLPIRLHPHNA</sequence>
<dbReference type="InterPro" id="IPR001128">
    <property type="entry name" value="Cyt_P450"/>
</dbReference>
<dbReference type="InterPro" id="IPR002401">
    <property type="entry name" value="Cyt_P450_E_grp-I"/>
</dbReference>
<keyword evidence="9 12" id="KW-0472">Membrane</keyword>
<dbReference type="AlphaFoldDB" id="A0ABD1Q4G1"/>
<evidence type="ECO:0000256" key="4">
    <source>
        <dbReference type="ARBA" id="ARBA00022692"/>
    </source>
</evidence>
<dbReference type="InterPro" id="IPR017972">
    <property type="entry name" value="Cyt_P450_CS"/>
</dbReference>
<evidence type="ECO:0000256" key="8">
    <source>
        <dbReference type="ARBA" id="ARBA00023004"/>
    </source>
</evidence>
<comment type="subcellular location">
    <subcellularLocation>
        <location evidence="2">Membrane</location>
        <topology evidence="2">Single-pass membrane protein</topology>
    </subcellularLocation>
</comment>
<keyword evidence="6 12" id="KW-1133">Transmembrane helix</keyword>
<comment type="similarity">
    <text evidence="3 11">Belongs to the cytochrome P450 family.</text>
</comment>
<evidence type="ECO:0000313" key="13">
    <source>
        <dbReference type="EMBL" id="KAL2471079.1"/>
    </source>
</evidence>
<keyword evidence="5 10" id="KW-0479">Metal-binding</keyword>
<comment type="caution">
    <text evidence="13">The sequence shown here is derived from an EMBL/GenBank/DDBJ whole genome shotgun (WGS) entry which is preliminary data.</text>
</comment>
<evidence type="ECO:0000256" key="2">
    <source>
        <dbReference type="ARBA" id="ARBA00004167"/>
    </source>
</evidence>
<keyword evidence="7 11" id="KW-0560">Oxidoreductase</keyword>
<keyword evidence="11" id="KW-0503">Monooxygenase</keyword>
<dbReference type="CDD" id="cd11043">
    <property type="entry name" value="CYP90-like"/>
    <property type="match status" value="1"/>
</dbReference>
<evidence type="ECO:0000256" key="6">
    <source>
        <dbReference type="ARBA" id="ARBA00022989"/>
    </source>
</evidence>
<proteinExistence type="inferred from homology"/>
<organism evidence="13 14">
    <name type="scientific">Abeliophyllum distichum</name>
    <dbReference type="NCBI Taxonomy" id="126358"/>
    <lineage>
        <taxon>Eukaryota</taxon>
        <taxon>Viridiplantae</taxon>
        <taxon>Streptophyta</taxon>
        <taxon>Embryophyta</taxon>
        <taxon>Tracheophyta</taxon>
        <taxon>Spermatophyta</taxon>
        <taxon>Magnoliopsida</taxon>
        <taxon>eudicotyledons</taxon>
        <taxon>Gunneridae</taxon>
        <taxon>Pentapetalae</taxon>
        <taxon>asterids</taxon>
        <taxon>lamiids</taxon>
        <taxon>Lamiales</taxon>
        <taxon>Oleaceae</taxon>
        <taxon>Forsythieae</taxon>
        <taxon>Abeliophyllum</taxon>
    </lineage>
</organism>
<protein>
    <submittedName>
        <fullName evidence="13">Cytochrome</fullName>
    </submittedName>
</protein>
<dbReference type="PROSITE" id="PS00086">
    <property type="entry name" value="CYTOCHROME_P450"/>
    <property type="match status" value="1"/>
</dbReference>
<dbReference type="GO" id="GO:0016020">
    <property type="term" value="C:membrane"/>
    <property type="evidence" value="ECO:0007669"/>
    <property type="project" value="UniProtKB-SubCell"/>
</dbReference>
<dbReference type="PANTHER" id="PTHR24286">
    <property type="entry name" value="CYTOCHROME P450 26"/>
    <property type="match status" value="1"/>
</dbReference>
<dbReference type="EMBL" id="JBFOLK010000012">
    <property type="protein sequence ID" value="KAL2471079.1"/>
    <property type="molecule type" value="Genomic_DNA"/>
</dbReference>
<dbReference type="Pfam" id="PF00067">
    <property type="entry name" value="p450"/>
    <property type="match status" value="1"/>
</dbReference>
<accession>A0ABD1Q4G1</accession>
<reference evidence="14" key="1">
    <citation type="submission" date="2024-07" db="EMBL/GenBank/DDBJ databases">
        <title>Two chromosome-level genome assemblies of Korean endemic species Abeliophyllum distichum and Forsythia ovata (Oleaceae).</title>
        <authorList>
            <person name="Jang H."/>
        </authorList>
    </citation>
    <scope>NUCLEOTIDE SEQUENCE [LARGE SCALE GENOMIC DNA]</scope>
</reference>
<dbReference type="InterPro" id="IPR036396">
    <property type="entry name" value="Cyt_P450_sf"/>
</dbReference>
<keyword evidence="14" id="KW-1185">Reference proteome</keyword>
<dbReference type="Proteomes" id="UP001604336">
    <property type="component" value="Unassembled WGS sequence"/>
</dbReference>
<dbReference type="FunFam" id="1.10.630.10:FF:000022">
    <property type="entry name" value="Taxadiene 5-alpha hydroxylase"/>
    <property type="match status" value="1"/>
</dbReference>
<evidence type="ECO:0000256" key="11">
    <source>
        <dbReference type="RuleBase" id="RU000461"/>
    </source>
</evidence>
<dbReference type="PRINTS" id="PR00463">
    <property type="entry name" value="EP450I"/>
</dbReference>
<evidence type="ECO:0000256" key="7">
    <source>
        <dbReference type="ARBA" id="ARBA00023002"/>
    </source>
</evidence>
<evidence type="ECO:0000256" key="5">
    <source>
        <dbReference type="ARBA" id="ARBA00022723"/>
    </source>
</evidence>
<evidence type="ECO:0000256" key="12">
    <source>
        <dbReference type="SAM" id="Phobius"/>
    </source>
</evidence>
<gene>
    <name evidence="13" type="ORF">Adt_39215</name>
</gene>
<feature type="transmembrane region" description="Helical" evidence="12">
    <location>
        <begin position="6"/>
        <end position="27"/>
    </location>
</feature>
<evidence type="ECO:0000256" key="3">
    <source>
        <dbReference type="ARBA" id="ARBA00010617"/>
    </source>
</evidence>
<keyword evidence="4 12" id="KW-0812">Transmembrane</keyword>
<evidence type="ECO:0000256" key="9">
    <source>
        <dbReference type="ARBA" id="ARBA00023136"/>
    </source>
</evidence>
<name>A0ABD1Q4G1_9LAMI</name>
<dbReference type="GO" id="GO:0046872">
    <property type="term" value="F:metal ion binding"/>
    <property type="evidence" value="ECO:0007669"/>
    <property type="project" value="UniProtKB-KW"/>
</dbReference>
<keyword evidence="10 11" id="KW-0349">Heme</keyword>
<comment type="cofactor">
    <cofactor evidence="1 10">
        <name>heme</name>
        <dbReference type="ChEBI" id="CHEBI:30413"/>
    </cofactor>
</comment>
<keyword evidence="8 10" id="KW-0408">Iron</keyword>
<evidence type="ECO:0000256" key="10">
    <source>
        <dbReference type="PIRSR" id="PIRSR602401-1"/>
    </source>
</evidence>
<dbReference type="SUPFAM" id="SSF48264">
    <property type="entry name" value="Cytochrome P450"/>
    <property type="match status" value="1"/>
</dbReference>